<proteinExistence type="predicted"/>
<dbReference type="SMART" id="SM00060">
    <property type="entry name" value="FN3"/>
    <property type="match status" value="5"/>
</dbReference>
<dbReference type="SUPFAM" id="SSF81324">
    <property type="entry name" value="Voltage-gated potassium channels"/>
    <property type="match status" value="1"/>
</dbReference>
<feature type="transmembrane region" description="Helical" evidence="8">
    <location>
        <begin position="1061"/>
        <end position="1082"/>
    </location>
</feature>
<dbReference type="Gene3D" id="2.60.40.10">
    <property type="entry name" value="Immunoglobulins"/>
    <property type="match status" value="5"/>
</dbReference>
<comment type="caution">
    <text evidence="9">The sequence shown here is derived from an EMBL/GenBank/DDBJ whole genome shotgun (WGS) entry which is preliminary data.</text>
</comment>
<dbReference type="GO" id="GO:0043235">
    <property type="term" value="C:receptor complex"/>
    <property type="evidence" value="ECO:0007669"/>
    <property type="project" value="TreeGrafter"/>
</dbReference>
<evidence type="ECO:0000256" key="8">
    <source>
        <dbReference type="SAM" id="Phobius"/>
    </source>
</evidence>
<keyword evidence="8" id="KW-0472">Membrane</keyword>
<feature type="coiled-coil region" evidence="6">
    <location>
        <begin position="22"/>
        <end position="56"/>
    </location>
</feature>
<dbReference type="Pfam" id="PF00041">
    <property type="entry name" value="fn3"/>
    <property type="match status" value="5"/>
</dbReference>
<evidence type="ECO:0000256" key="1">
    <source>
        <dbReference type="ARBA" id="ARBA00022729"/>
    </source>
</evidence>
<keyword evidence="8" id="KW-0812">Transmembrane</keyword>
<reference evidence="9" key="1">
    <citation type="submission" date="2020-04" db="EMBL/GenBank/DDBJ databases">
        <authorList>
            <person name="Alioto T."/>
            <person name="Alioto T."/>
            <person name="Gomez Garrido J."/>
        </authorList>
    </citation>
    <scope>NUCLEOTIDE SEQUENCE</scope>
    <source>
        <strain evidence="9">A484AB</strain>
    </source>
</reference>
<dbReference type="GO" id="GO:0004896">
    <property type="term" value="F:cytokine receptor activity"/>
    <property type="evidence" value="ECO:0007669"/>
    <property type="project" value="TreeGrafter"/>
</dbReference>
<keyword evidence="10" id="KW-1185">Reference proteome</keyword>
<dbReference type="InterPro" id="IPR050379">
    <property type="entry name" value="Type-I_Cytokine_Rcpt"/>
</dbReference>
<dbReference type="CDD" id="cd00063">
    <property type="entry name" value="FN3"/>
    <property type="match status" value="5"/>
</dbReference>
<feature type="region of interest" description="Disordered" evidence="7">
    <location>
        <begin position="1349"/>
        <end position="1413"/>
    </location>
</feature>
<dbReference type="Gene3D" id="1.10.287.70">
    <property type="match status" value="1"/>
</dbReference>
<dbReference type="PANTHER" id="PTHR23036">
    <property type="entry name" value="CYTOKINE RECEPTOR"/>
    <property type="match status" value="1"/>
</dbReference>
<evidence type="ECO:0000313" key="9">
    <source>
        <dbReference type="EMBL" id="CAB3987987.1"/>
    </source>
</evidence>
<dbReference type="Gene3D" id="1.20.5.170">
    <property type="match status" value="1"/>
</dbReference>
<keyword evidence="8" id="KW-1133">Transmembrane helix</keyword>
<evidence type="ECO:0000256" key="3">
    <source>
        <dbReference type="ARBA" id="ARBA00023157"/>
    </source>
</evidence>
<sequence length="1413" mass="159542">MQNAIVQVAKSEAANKALVEGQSKMADEIRKLKSTVEELENENKCIKMVLDIKQDEWQKVQTKKASSLKKNGQKFKISVQNSYTGLEIEDSQFTSFPEIVEIDEQTKRPSRKKISIIKKLENTIEIRNMKKFDTQKFVEDLMQQQWENVYFFAETPNAKWEIWKMLFLEVLDKHAPLQNKKIRTRRVPWITSSIKELINTRDKLKRKAIITNLENDWLSYQRTRNKVNIELRNAKKDYYSTKIAGDKSNPKKAWNTINSLLGRQNKPTIVNELRLGENSLTNPKDIAVGFNDYFSNIGPNLASQINTSNLNFETYVKNTESEFTAFQPVTVNHVYQLLTGLSSNKATVPSMAPVILNISSPSSTSLDLSWTTINDLYWHGIQQGYCVRYVARGSPVSDIHYVTNVAQLETVVTNLNHFTKYYVFVSAKTTPGCGAEASTSFVTLEHVPSEPPQNVNATSLTSSVGILVTWDEVRPEARHGVIRGYKVSYEKAGGVVKWKNVDGGDSREVNITGLQFLTEYKVKVLAYTSVGDGPESAEISVTTDESTPSRAPQLVVGRNTSSSSIHLQWTTIDPQYHQGALLGYRLYYHPAETKRKVQMIEIPDPTILEYDLTDLFWWWKYDIHIAGYTRMGTGVTLNISVQTDEEIPSRYPENIRGVALTTTSMSFEWDRILPGFVHGILIEYNLTVRETDNFDNVIVSSKIRHPERSYYVEGLKKYTNYTMWVSAINSKGEGPVYPPGRINSTGEDGPEFPPDDITASTLEHISEIKLEWTRIPPEHHNGILRGYYVEYTATVLAGEVVPTDKRVVQSKRIRGNRYATVLTDLDPGSTYEIKIFGYTIKNGTKSNITVAETCRCPKYLRSNWWVFPPYTNTSNPESPGGIFFMVAQQVVDDMCGTCSNGHGQTEFCHEEGCDKKSRRRRSTSNRYQKTSLQSVSTSVGGNVEISFPVQGNKYMTTYAGVFPYISVVDAPGSAYFTVKNVPSTSEVVVNASLACLPLVLLMSFFAWIAGIIIWVLERKENNEHFPESFTKGVPEGFWWAYISMTTVGYGDRSPVTIPGRVFAIVWIMMGLVIISIVTGGIVTSITSVLVIQEDKIYGAQVGAIENSAEYSRAVRQNADVVPFNNMEELIAAMHNKEVAGALLDMYAAATKKSMFDGGDIQLNRLIEYPTGYGFVLSGNMAKAAPLFREALALKKTQISRIVEENTDSISQDRNEAEEAKEKSSGLFDPTADAFLTSFKVTISLLVVAIFAGLVWHFGRYRRKEKSKQDQKNKLEESIPSFRVSEYLKSDGRQTLEEFTRSLEQKIASLKNKQIRERKNTWLFKTTRDRMRTTTSIPLDIRKSTARVCPEVNTGENTGFADDEPPTTSPRQSSLSSFYDYQRKKSSQVYPMKDHSSSQGYQSQDSLKEQEDSM</sequence>
<dbReference type="PRINTS" id="PR00169">
    <property type="entry name" value="KCHANNEL"/>
</dbReference>
<feature type="transmembrane region" description="Helical" evidence="8">
    <location>
        <begin position="991"/>
        <end position="1016"/>
    </location>
</feature>
<name>A0A6S7GN12_PARCT</name>
<dbReference type="GO" id="GO:0019955">
    <property type="term" value="F:cytokine binding"/>
    <property type="evidence" value="ECO:0007669"/>
    <property type="project" value="TreeGrafter"/>
</dbReference>
<accession>A0A6S7GN12</accession>
<dbReference type="InterPro" id="IPR013099">
    <property type="entry name" value="K_chnl_dom"/>
</dbReference>
<dbReference type="FunFam" id="2.60.40.10:FF:000028">
    <property type="entry name" value="Neuronal cell adhesion molecule"/>
    <property type="match status" value="1"/>
</dbReference>
<keyword evidence="2" id="KW-0677">Repeat</keyword>
<feature type="transmembrane region" description="Helical" evidence="8">
    <location>
        <begin position="1240"/>
        <end position="1258"/>
    </location>
</feature>
<evidence type="ECO:0000256" key="5">
    <source>
        <dbReference type="ARBA" id="ARBA00023180"/>
    </source>
</evidence>
<keyword evidence="3" id="KW-1015">Disulfide bond</keyword>
<dbReference type="PANTHER" id="PTHR23036:SF151">
    <property type="entry name" value="FIBRONECTIN TYPE-III DOMAIN-CONTAINING PROTEIN"/>
    <property type="match status" value="1"/>
</dbReference>
<dbReference type="GO" id="GO:0009897">
    <property type="term" value="C:external side of plasma membrane"/>
    <property type="evidence" value="ECO:0007669"/>
    <property type="project" value="TreeGrafter"/>
</dbReference>
<dbReference type="InterPro" id="IPR003961">
    <property type="entry name" value="FN3_dom"/>
</dbReference>
<dbReference type="SUPFAM" id="SSF49265">
    <property type="entry name" value="Fibronectin type III"/>
    <property type="match status" value="3"/>
</dbReference>
<dbReference type="EMBL" id="CACRXK020001260">
    <property type="protein sequence ID" value="CAB3987987.1"/>
    <property type="molecule type" value="Genomic_DNA"/>
</dbReference>
<dbReference type="InterPro" id="IPR036116">
    <property type="entry name" value="FN3_sf"/>
</dbReference>
<evidence type="ECO:0000256" key="4">
    <source>
        <dbReference type="ARBA" id="ARBA00023170"/>
    </source>
</evidence>
<organism evidence="9 10">
    <name type="scientific">Paramuricea clavata</name>
    <name type="common">Red gorgonian</name>
    <name type="synonym">Violescent sea-whip</name>
    <dbReference type="NCBI Taxonomy" id="317549"/>
    <lineage>
        <taxon>Eukaryota</taxon>
        <taxon>Metazoa</taxon>
        <taxon>Cnidaria</taxon>
        <taxon>Anthozoa</taxon>
        <taxon>Octocorallia</taxon>
        <taxon>Malacalcyonacea</taxon>
        <taxon>Plexauridae</taxon>
        <taxon>Paramuricea</taxon>
    </lineage>
</organism>
<gene>
    <name evidence="9" type="ORF">PACLA_8A072333</name>
</gene>
<keyword evidence="6" id="KW-0175">Coiled coil</keyword>
<dbReference type="InterPro" id="IPR013783">
    <property type="entry name" value="Ig-like_fold"/>
</dbReference>
<feature type="compositionally biased region" description="Polar residues" evidence="7">
    <location>
        <begin position="1368"/>
        <end position="1378"/>
    </location>
</feature>
<dbReference type="PROSITE" id="PS50853">
    <property type="entry name" value="FN3"/>
    <property type="match status" value="5"/>
</dbReference>
<keyword evidence="4" id="KW-0675">Receptor</keyword>
<evidence type="ECO:0000256" key="6">
    <source>
        <dbReference type="SAM" id="Coils"/>
    </source>
</evidence>
<protein>
    <submittedName>
        <fullName evidence="9">Phosphatidylinositol phosphatase PTPRQ-like</fullName>
    </submittedName>
</protein>
<evidence type="ECO:0000256" key="2">
    <source>
        <dbReference type="ARBA" id="ARBA00022737"/>
    </source>
</evidence>
<dbReference type="OrthoDB" id="6020478at2759"/>
<keyword evidence="1" id="KW-0732">Signal</keyword>
<evidence type="ECO:0000256" key="7">
    <source>
        <dbReference type="SAM" id="MobiDB-lite"/>
    </source>
</evidence>
<evidence type="ECO:0000313" key="10">
    <source>
        <dbReference type="Proteomes" id="UP001152795"/>
    </source>
</evidence>
<dbReference type="Proteomes" id="UP001152795">
    <property type="component" value="Unassembled WGS sequence"/>
</dbReference>
<dbReference type="Pfam" id="PF07885">
    <property type="entry name" value="Ion_trans_2"/>
    <property type="match status" value="1"/>
</dbReference>
<keyword evidence="5" id="KW-0325">Glycoprotein</keyword>